<dbReference type="PROSITE" id="PS00028">
    <property type="entry name" value="ZINC_FINGER_C2H2_1"/>
    <property type="match status" value="1"/>
</dbReference>
<evidence type="ECO:0000313" key="4">
    <source>
        <dbReference type="Proteomes" id="UP001249851"/>
    </source>
</evidence>
<keyword evidence="1" id="KW-0863">Zinc-finger</keyword>
<proteinExistence type="predicted"/>
<accession>A0AAD9QC76</accession>
<feature type="domain" description="C2H2-type" evidence="2">
    <location>
        <begin position="297"/>
        <end position="328"/>
    </location>
</feature>
<dbReference type="GO" id="GO:0008270">
    <property type="term" value="F:zinc ion binding"/>
    <property type="evidence" value="ECO:0007669"/>
    <property type="project" value="UniProtKB-KW"/>
</dbReference>
<reference evidence="3" key="2">
    <citation type="journal article" date="2023" name="Science">
        <title>Genomic signatures of disease resistance in endangered staghorn corals.</title>
        <authorList>
            <person name="Vollmer S.V."/>
            <person name="Selwyn J.D."/>
            <person name="Despard B.A."/>
            <person name="Roesel C.L."/>
        </authorList>
    </citation>
    <scope>NUCLEOTIDE SEQUENCE</scope>
    <source>
        <strain evidence="3">K2</strain>
    </source>
</reference>
<dbReference type="AlphaFoldDB" id="A0AAD9QC76"/>
<dbReference type="EMBL" id="JARQWQ010000043">
    <property type="protein sequence ID" value="KAK2558568.1"/>
    <property type="molecule type" value="Genomic_DNA"/>
</dbReference>
<comment type="caution">
    <text evidence="3">The sequence shown here is derived from an EMBL/GenBank/DDBJ whole genome shotgun (WGS) entry which is preliminary data.</text>
</comment>
<keyword evidence="4" id="KW-1185">Reference proteome</keyword>
<dbReference type="PANTHER" id="PTHR33845:SF1">
    <property type="entry name" value="C2H2-TYPE DOMAIN-CONTAINING PROTEIN"/>
    <property type="match status" value="1"/>
</dbReference>
<gene>
    <name evidence="3" type="ORF">P5673_018745</name>
</gene>
<dbReference type="Proteomes" id="UP001249851">
    <property type="component" value="Unassembled WGS sequence"/>
</dbReference>
<name>A0AAD9QC76_ACRCE</name>
<reference evidence="3" key="1">
    <citation type="journal article" date="2023" name="G3 (Bethesda)">
        <title>Whole genome assembly and annotation of the endangered Caribbean coral Acropora cervicornis.</title>
        <authorList>
            <person name="Selwyn J.D."/>
            <person name="Vollmer S.V."/>
        </authorList>
    </citation>
    <scope>NUCLEOTIDE SEQUENCE</scope>
    <source>
        <strain evidence="3">K2</strain>
    </source>
</reference>
<keyword evidence="1" id="KW-0862">Zinc</keyword>
<evidence type="ECO:0000256" key="1">
    <source>
        <dbReference type="PROSITE-ProRule" id="PRU00042"/>
    </source>
</evidence>
<sequence>MTLPVTQQGIRLLTRERRVATQQPSKKWPFEGCDYHKSFGNRCIDIHQGISERYERYICRVNIVIAVIPIRRLVVHALPYHKGCLKEQHSVLKDLIHDLDVWHMSAKLVKVLKFHISYKVYLRSDEAGCYHNNSLITALPSIGERTRISGRRFDHSEPQHGKDICDRILCPMKAAIRSFCNEGHDILMVNDMHIALTERQVKGTTAALCSVDESKKNAEVRKLEGFSKFHNFSFEFEGILVWRCYGIGSVKFVPYKSLIVQQQKSLSLIIKEPFSPISVPRVLKPGKQTTLDSAPVFVCPEPGCIKTFARFADFELHFEVGVHVVQNEPADLEHNMYDKLKRD</sequence>
<evidence type="ECO:0000313" key="3">
    <source>
        <dbReference type="EMBL" id="KAK2558568.1"/>
    </source>
</evidence>
<evidence type="ECO:0000259" key="2">
    <source>
        <dbReference type="PROSITE" id="PS50157"/>
    </source>
</evidence>
<dbReference type="PANTHER" id="PTHR33845">
    <property type="entry name" value="C2H2-TYPE DOMAIN-CONTAINING PROTEIN"/>
    <property type="match status" value="1"/>
</dbReference>
<organism evidence="3 4">
    <name type="scientific">Acropora cervicornis</name>
    <name type="common">Staghorn coral</name>
    <dbReference type="NCBI Taxonomy" id="6130"/>
    <lineage>
        <taxon>Eukaryota</taxon>
        <taxon>Metazoa</taxon>
        <taxon>Cnidaria</taxon>
        <taxon>Anthozoa</taxon>
        <taxon>Hexacorallia</taxon>
        <taxon>Scleractinia</taxon>
        <taxon>Astrocoeniina</taxon>
        <taxon>Acroporidae</taxon>
        <taxon>Acropora</taxon>
    </lineage>
</organism>
<dbReference type="PROSITE" id="PS50157">
    <property type="entry name" value="ZINC_FINGER_C2H2_2"/>
    <property type="match status" value="1"/>
</dbReference>
<protein>
    <recommendedName>
        <fullName evidence="2">C2H2-type domain-containing protein</fullName>
    </recommendedName>
</protein>
<dbReference type="InterPro" id="IPR013087">
    <property type="entry name" value="Znf_C2H2_type"/>
</dbReference>
<keyword evidence="1" id="KW-0479">Metal-binding</keyword>